<dbReference type="InterPro" id="IPR045675">
    <property type="entry name" value="DUF6195"/>
</dbReference>
<dbReference type="Proteomes" id="UP000516052">
    <property type="component" value="Chromosome"/>
</dbReference>
<accession>A0A7H0IFH1</accession>
<dbReference type="AlphaFoldDB" id="A0A7H0IFH1"/>
<dbReference type="KEGG" id="sroi:IAG44_20295"/>
<proteinExistence type="predicted"/>
<dbReference type="RefSeq" id="WP_187748506.1">
    <property type="nucleotide sequence ID" value="NZ_CP060828.1"/>
</dbReference>
<organism evidence="1 2">
    <name type="scientific">Streptomyces roseirectus</name>
    <dbReference type="NCBI Taxonomy" id="2768066"/>
    <lineage>
        <taxon>Bacteria</taxon>
        <taxon>Bacillati</taxon>
        <taxon>Actinomycetota</taxon>
        <taxon>Actinomycetes</taxon>
        <taxon>Kitasatosporales</taxon>
        <taxon>Streptomycetaceae</taxon>
        <taxon>Streptomyces</taxon>
    </lineage>
</organism>
<gene>
    <name evidence="1" type="ORF">IAG44_20295</name>
</gene>
<evidence type="ECO:0000313" key="1">
    <source>
        <dbReference type="EMBL" id="QNP71537.1"/>
    </source>
</evidence>
<evidence type="ECO:0000313" key="2">
    <source>
        <dbReference type="Proteomes" id="UP000516052"/>
    </source>
</evidence>
<reference evidence="1 2" key="1">
    <citation type="submission" date="2020-08" db="EMBL/GenBank/DDBJ databases">
        <title>A novel species.</title>
        <authorList>
            <person name="Gao J."/>
        </authorList>
    </citation>
    <scope>NUCLEOTIDE SEQUENCE [LARGE SCALE GENOMIC DNA]</scope>
    <source>
        <strain evidence="1 2">CRXT-G-22</strain>
    </source>
</reference>
<keyword evidence="2" id="KW-1185">Reference proteome</keyword>
<dbReference type="Pfam" id="PF19695">
    <property type="entry name" value="DUF6195"/>
    <property type="match status" value="1"/>
</dbReference>
<name>A0A7H0IFH1_9ACTN</name>
<protein>
    <submittedName>
        <fullName evidence="1">Uncharacterized protein</fullName>
    </submittedName>
</protein>
<sequence>MPHPLMLAAASKLVRAEQLRSAARTQAFHTWGARAATAASKHARRLLGDEAVTLKWEALGVLHPDDLLQATAPLGTVAGQHLELHYSGDGNHIERLALRRSCGTCPAQHLDDIDSLEHLGRLLARTPAWPTLKEQA</sequence>
<dbReference type="EMBL" id="CP060828">
    <property type="protein sequence ID" value="QNP71537.1"/>
    <property type="molecule type" value="Genomic_DNA"/>
</dbReference>